<dbReference type="Gene3D" id="2.40.30.170">
    <property type="match status" value="1"/>
</dbReference>
<dbReference type="InterPro" id="IPR050465">
    <property type="entry name" value="UPF0194_transport"/>
</dbReference>
<dbReference type="Pfam" id="PF25990">
    <property type="entry name" value="Beta-barrel_YknX"/>
    <property type="match status" value="1"/>
</dbReference>
<comment type="subcellular location">
    <subcellularLocation>
        <location evidence="1">Cell envelope</location>
    </subcellularLocation>
</comment>
<evidence type="ECO:0000259" key="6">
    <source>
        <dbReference type="Pfam" id="PF25990"/>
    </source>
</evidence>
<feature type="domain" description="CzcB-like C-terminal circularly permuted SH3-like" evidence="5">
    <location>
        <begin position="342"/>
        <end position="399"/>
    </location>
</feature>
<evidence type="ECO:0000256" key="4">
    <source>
        <dbReference type="SAM" id="SignalP"/>
    </source>
</evidence>
<dbReference type="Proteomes" id="UP000324575">
    <property type="component" value="Unassembled WGS sequence"/>
</dbReference>
<comment type="caution">
    <text evidence="7">The sequence shown here is derived from an EMBL/GenBank/DDBJ whole genome shotgun (WGS) entry which is preliminary data.</text>
</comment>
<dbReference type="PROSITE" id="PS51257">
    <property type="entry name" value="PROKAR_LIPOPROTEIN"/>
    <property type="match status" value="1"/>
</dbReference>
<proteinExistence type="predicted"/>
<feature type="coiled-coil region" evidence="3">
    <location>
        <begin position="173"/>
        <end position="207"/>
    </location>
</feature>
<dbReference type="GO" id="GO:0030313">
    <property type="term" value="C:cell envelope"/>
    <property type="evidence" value="ECO:0007669"/>
    <property type="project" value="UniProtKB-SubCell"/>
</dbReference>
<organism evidence="7 8">
    <name type="scientific">Candidatus Ordinivivax streblomastigis</name>
    <dbReference type="NCBI Taxonomy" id="2540710"/>
    <lineage>
        <taxon>Bacteria</taxon>
        <taxon>Pseudomonadati</taxon>
        <taxon>Bacteroidota</taxon>
        <taxon>Bacteroidia</taxon>
        <taxon>Bacteroidales</taxon>
        <taxon>Candidatus Ordinivivax</taxon>
    </lineage>
</organism>
<dbReference type="EMBL" id="SNRX01000024">
    <property type="protein sequence ID" value="KAA6301205.1"/>
    <property type="molecule type" value="Genomic_DNA"/>
</dbReference>
<evidence type="ECO:0000256" key="1">
    <source>
        <dbReference type="ARBA" id="ARBA00004196"/>
    </source>
</evidence>
<accession>A0A5M8NYR3</accession>
<evidence type="ECO:0000313" key="8">
    <source>
        <dbReference type="Proteomes" id="UP000324575"/>
    </source>
</evidence>
<keyword evidence="2 3" id="KW-0175">Coiled coil</keyword>
<dbReference type="PANTHER" id="PTHR32347">
    <property type="entry name" value="EFFLUX SYSTEM COMPONENT YKNX-RELATED"/>
    <property type="match status" value="1"/>
</dbReference>
<dbReference type="Gene3D" id="2.40.420.20">
    <property type="match status" value="1"/>
</dbReference>
<keyword evidence="4" id="KW-0732">Signal</keyword>
<dbReference type="InterPro" id="IPR058649">
    <property type="entry name" value="CzcB_C"/>
</dbReference>
<dbReference type="InterPro" id="IPR058636">
    <property type="entry name" value="Beta-barrel_YknX"/>
</dbReference>
<evidence type="ECO:0000313" key="7">
    <source>
        <dbReference type="EMBL" id="KAA6301205.1"/>
    </source>
</evidence>
<gene>
    <name evidence="7" type="ORF">EZS26_002659</name>
</gene>
<evidence type="ECO:0000259" key="5">
    <source>
        <dbReference type="Pfam" id="PF25975"/>
    </source>
</evidence>
<feature type="chain" id="PRO_5024466473" evidence="4">
    <location>
        <begin position="24"/>
        <end position="409"/>
    </location>
</feature>
<feature type="domain" description="YknX-like beta-barrel" evidence="6">
    <location>
        <begin position="255"/>
        <end position="332"/>
    </location>
</feature>
<feature type="coiled-coil region" evidence="3">
    <location>
        <begin position="98"/>
        <end position="129"/>
    </location>
</feature>
<dbReference type="Pfam" id="PF25975">
    <property type="entry name" value="CzcB_C"/>
    <property type="match status" value="1"/>
</dbReference>
<name>A0A5M8NYR3_9BACT</name>
<reference evidence="7 8" key="1">
    <citation type="submission" date="2019-03" db="EMBL/GenBank/DDBJ databases">
        <title>Single cell metagenomics reveals metabolic interactions within the superorganism composed of flagellate Streblomastix strix and complex community of Bacteroidetes bacteria on its surface.</title>
        <authorList>
            <person name="Treitli S.C."/>
            <person name="Kolisko M."/>
            <person name="Husnik F."/>
            <person name="Keeling P."/>
            <person name="Hampl V."/>
        </authorList>
    </citation>
    <scope>NUCLEOTIDE SEQUENCE [LARGE SCALE GENOMIC DNA]</scope>
    <source>
        <strain evidence="7">St1</strain>
    </source>
</reference>
<protein>
    <submittedName>
        <fullName evidence="7">Putative efflux system component YknX</fullName>
    </submittedName>
</protein>
<sequence length="409" mass="45131">MKGKRSPAAAVLLLLLLFACSKKETGQVPLGTVVKGTFNIEMHEEGEIEAIHSINISSPNISWRYGNLKITQLVKDGQEVAAGDTLLVFDPSEVQKAIVDAESRLEISLAELEKMQAQHESDLEELKSNLEISKLSQEISKIRFESAVYESDIKKKEIRLNLDMADIALAQAAEQIDNRIKIQKEEIKQKNLDIAQARGRLQEAHETLNKLFVTTPSPGIAIISKSWSSGNKFQVGDQCWSGFPIIQLPDLSQLKATVHINEVDIAKITKGLKVEIKPDAFSDSIFTGVVNAVANLAINKDGSNKIKVFPVEILVSKPNPNLLPGLTVSCKITIDQIKDALYVPLEAVHQEADQSFVYKKTATGYEQTEVETGASNSDFIIIVKGLSENDKIALVNPFTDKDKKEDEKK</sequence>
<evidence type="ECO:0000256" key="2">
    <source>
        <dbReference type="ARBA" id="ARBA00023054"/>
    </source>
</evidence>
<feature type="signal peptide" evidence="4">
    <location>
        <begin position="1"/>
        <end position="23"/>
    </location>
</feature>
<evidence type="ECO:0000256" key="3">
    <source>
        <dbReference type="SAM" id="Coils"/>
    </source>
</evidence>
<dbReference type="AlphaFoldDB" id="A0A5M8NYR3"/>